<proteinExistence type="evidence at transcript level"/>
<dbReference type="InterPro" id="IPR045878">
    <property type="entry name" value="GG1/2"/>
</dbReference>
<evidence type="ECO:0000256" key="6">
    <source>
        <dbReference type="SAM" id="MobiDB-lite"/>
    </source>
</evidence>
<dbReference type="Pfam" id="PF00631">
    <property type="entry name" value="G-gamma"/>
    <property type="match status" value="1"/>
</dbReference>
<keyword evidence="4" id="KW-0472">Membrane</keyword>
<evidence type="ECO:0000256" key="3">
    <source>
        <dbReference type="ARBA" id="ARBA00023054"/>
    </source>
</evidence>
<protein>
    <recommendedName>
        <fullName evidence="7">G protein gamma domain-containing protein</fullName>
    </recommendedName>
</protein>
<keyword evidence="5" id="KW-0807">Transducer</keyword>
<dbReference type="GO" id="GO:0007186">
    <property type="term" value="P:G protein-coupled receptor signaling pathway"/>
    <property type="evidence" value="ECO:0007669"/>
    <property type="project" value="InterPro"/>
</dbReference>
<evidence type="ECO:0000256" key="4">
    <source>
        <dbReference type="ARBA" id="ARBA00023136"/>
    </source>
</evidence>
<reference evidence="8" key="1">
    <citation type="submission" date="2010-04" db="EMBL/GenBank/DDBJ databases">
        <authorList>
            <person name="Reid K.E."/>
            <person name="Liao N."/>
            <person name="Chan S."/>
            <person name="Docking R."/>
            <person name="Taylor G."/>
            <person name="Moore R."/>
            <person name="Mayo M."/>
            <person name="Munro S."/>
            <person name="King J."/>
            <person name="Yanchuk A."/>
            <person name="Holt R."/>
            <person name="Jones S."/>
            <person name="Marra M."/>
            <person name="Ritland C.E."/>
            <person name="Ritland K."/>
            <person name="Bohlmann J."/>
        </authorList>
    </citation>
    <scope>NUCLEOTIDE SEQUENCE</scope>
    <source>
        <tissue evidence="8">Bud</tissue>
    </source>
</reference>
<dbReference type="SMART" id="SM01224">
    <property type="entry name" value="G_gamma"/>
    <property type="match status" value="1"/>
</dbReference>
<dbReference type="OMA" id="DRWFERP"/>
<dbReference type="InterPro" id="IPR015898">
    <property type="entry name" value="G-protein_gamma-like_dom"/>
</dbReference>
<evidence type="ECO:0000256" key="2">
    <source>
        <dbReference type="ARBA" id="ARBA00022475"/>
    </source>
</evidence>
<accession>D5AAP6</accession>
<dbReference type="GO" id="GO:0005886">
    <property type="term" value="C:plasma membrane"/>
    <property type="evidence" value="ECO:0007669"/>
    <property type="project" value="UniProtKB-SubCell"/>
</dbReference>
<evidence type="ECO:0000256" key="1">
    <source>
        <dbReference type="ARBA" id="ARBA00004236"/>
    </source>
</evidence>
<keyword evidence="2" id="KW-1003">Cell membrane</keyword>
<feature type="domain" description="G protein gamma" evidence="7">
    <location>
        <begin position="37"/>
        <end position="111"/>
    </location>
</feature>
<dbReference type="AlphaFoldDB" id="D5AAP6"/>
<dbReference type="EMBL" id="BT123286">
    <property type="protein sequence ID" value="ADE76615.1"/>
    <property type="molecule type" value="mRNA"/>
</dbReference>
<sequence length="111" mass="12590">MEEETDRSVSTGAQNGRPQDSKQPPTETDVGGKHRKLAELHRLNQEIRFLEEELEDLDKIDKATSACKEMLLIIENTPDPLLSVTKGPENPAWDRWFEGPVESDGCKCWII</sequence>
<organism evidence="8">
    <name type="scientific">Picea sitchensis</name>
    <name type="common">Sitka spruce</name>
    <name type="synonym">Pinus sitchensis</name>
    <dbReference type="NCBI Taxonomy" id="3332"/>
    <lineage>
        <taxon>Eukaryota</taxon>
        <taxon>Viridiplantae</taxon>
        <taxon>Streptophyta</taxon>
        <taxon>Embryophyta</taxon>
        <taxon>Tracheophyta</taxon>
        <taxon>Spermatophyta</taxon>
        <taxon>Pinopsida</taxon>
        <taxon>Pinidae</taxon>
        <taxon>Conifers I</taxon>
        <taxon>Pinales</taxon>
        <taxon>Pinaceae</taxon>
        <taxon>Picea</taxon>
    </lineage>
</organism>
<comment type="subcellular location">
    <subcellularLocation>
        <location evidence="1">Cell membrane</location>
    </subcellularLocation>
</comment>
<name>D5AAP6_PICSI</name>
<dbReference type="PANTHER" id="PTHR35129">
    <property type="entry name" value="GUANINE NUCLEOTIDE-BINDING PROTEIN SUBUNIT GAMMA 1"/>
    <property type="match status" value="1"/>
</dbReference>
<evidence type="ECO:0000256" key="5">
    <source>
        <dbReference type="ARBA" id="ARBA00023224"/>
    </source>
</evidence>
<evidence type="ECO:0000313" key="8">
    <source>
        <dbReference type="EMBL" id="ADE76615.1"/>
    </source>
</evidence>
<evidence type="ECO:0000259" key="7">
    <source>
        <dbReference type="SMART" id="SM01224"/>
    </source>
</evidence>
<feature type="compositionally biased region" description="Polar residues" evidence="6">
    <location>
        <begin position="8"/>
        <end position="26"/>
    </location>
</feature>
<keyword evidence="3" id="KW-0175">Coiled coil</keyword>
<feature type="region of interest" description="Disordered" evidence="6">
    <location>
        <begin position="1"/>
        <end position="37"/>
    </location>
</feature>